<feature type="compositionally biased region" description="Low complexity" evidence="1">
    <location>
        <begin position="35"/>
        <end position="67"/>
    </location>
</feature>
<evidence type="ECO:0000313" key="4">
    <source>
        <dbReference type="Proteomes" id="UP000235836"/>
    </source>
</evidence>
<protein>
    <recommendedName>
        <fullName evidence="5">Glycerophosphoryl diester phosphodiesterase membrane domain-containing protein</fullName>
    </recommendedName>
</protein>
<feature type="transmembrane region" description="Helical" evidence="2">
    <location>
        <begin position="300"/>
        <end position="320"/>
    </location>
</feature>
<organism evidence="3 4">
    <name type="scientific">Corynebacterium tuscaniense</name>
    <dbReference type="NCBI Taxonomy" id="302449"/>
    <lineage>
        <taxon>Bacteria</taxon>
        <taxon>Bacillati</taxon>
        <taxon>Actinomycetota</taxon>
        <taxon>Actinomycetes</taxon>
        <taxon>Mycobacteriales</taxon>
        <taxon>Corynebacteriaceae</taxon>
        <taxon>Corynebacterium</taxon>
    </lineage>
</organism>
<feature type="region of interest" description="Disordered" evidence="1">
    <location>
        <begin position="1"/>
        <end position="67"/>
    </location>
</feature>
<accession>A0A2N6T6J8</accession>
<sequence>MTNPNDPQNGYNSTGGAGDNPYGGNYGNQQFPQYGSEGESGQSGHADQSGYGQDQTQNYGQTQGYDQTQGYGTYESYNTYASQDAYGAGYVDPNASSQSGQPLVTNAGPLPVMDALAFGFKRVFTSQWHVYLGLALIPMLVALVGSILIAGPLVAAVMEDPENFVPGAGTFVSIALFVIIATLATMAFQIVLAKVALRDTAGEAPAWDKAFKDVPWGPGFLVYILVGLAFGVVAIVAMIIPILLAAFVSAPLGVFLVLLVGIGLIFLYPFTALIPLYAIDGRTSVTGAFSAAYNDIKPNYWRVFGALALVGLITGAASSITSGLSSLIMTPVSALVAVFVYRWISTRHEQPVQQDGYMSMY</sequence>
<proteinExistence type="predicted"/>
<name>A0A2N6T6J8_9CORY</name>
<feature type="transmembrane region" description="Helical" evidence="2">
    <location>
        <begin position="326"/>
        <end position="344"/>
    </location>
</feature>
<feature type="transmembrane region" description="Helical" evidence="2">
    <location>
        <begin position="220"/>
        <end position="248"/>
    </location>
</feature>
<dbReference type="AlphaFoldDB" id="A0A2N6T6J8"/>
<gene>
    <name evidence="3" type="ORF">CJ203_02595</name>
</gene>
<evidence type="ECO:0000256" key="1">
    <source>
        <dbReference type="SAM" id="MobiDB-lite"/>
    </source>
</evidence>
<keyword evidence="2" id="KW-1133">Transmembrane helix</keyword>
<feature type="transmembrane region" description="Helical" evidence="2">
    <location>
        <begin position="130"/>
        <end position="158"/>
    </location>
</feature>
<evidence type="ECO:0008006" key="5">
    <source>
        <dbReference type="Google" id="ProtNLM"/>
    </source>
</evidence>
<keyword evidence="2" id="KW-0472">Membrane</keyword>
<dbReference type="EMBL" id="PNHG01000003">
    <property type="protein sequence ID" value="PMC64922.1"/>
    <property type="molecule type" value="Genomic_DNA"/>
</dbReference>
<dbReference type="Proteomes" id="UP000235836">
    <property type="component" value="Unassembled WGS sequence"/>
</dbReference>
<comment type="caution">
    <text evidence="3">The sequence shown here is derived from an EMBL/GenBank/DDBJ whole genome shotgun (WGS) entry which is preliminary data.</text>
</comment>
<dbReference type="RefSeq" id="WP_146014932.1">
    <property type="nucleotide sequence ID" value="NZ_PNHG01000003.1"/>
</dbReference>
<keyword evidence="2" id="KW-0812">Transmembrane</keyword>
<evidence type="ECO:0000313" key="3">
    <source>
        <dbReference type="EMBL" id="PMC64922.1"/>
    </source>
</evidence>
<feature type="compositionally biased region" description="Polar residues" evidence="1">
    <location>
        <begin position="1"/>
        <end position="12"/>
    </location>
</feature>
<feature type="transmembrane region" description="Helical" evidence="2">
    <location>
        <begin position="164"/>
        <end position="188"/>
    </location>
</feature>
<evidence type="ECO:0000256" key="2">
    <source>
        <dbReference type="SAM" id="Phobius"/>
    </source>
</evidence>
<feature type="transmembrane region" description="Helical" evidence="2">
    <location>
        <begin position="254"/>
        <end position="279"/>
    </location>
</feature>
<reference evidence="3 4" key="1">
    <citation type="submission" date="2017-09" db="EMBL/GenBank/DDBJ databases">
        <title>Bacterial strain isolated from the female urinary microbiota.</title>
        <authorList>
            <person name="Thomas-White K."/>
            <person name="Kumar N."/>
            <person name="Forster S."/>
            <person name="Putonti C."/>
            <person name="Lawley T."/>
            <person name="Wolfe A.J."/>
        </authorList>
    </citation>
    <scope>NUCLEOTIDE SEQUENCE [LARGE SCALE GENOMIC DNA]</scope>
    <source>
        <strain evidence="3 4">UMB0792</strain>
    </source>
</reference>
<keyword evidence="4" id="KW-1185">Reference proteome</keyword>